<dbReference type="InterPro" id="IPR050951">
    <property type="entry name" value="Retrovirus_Pol_polyprotein"/>
</dbReference>
<protein>
    <recommendedName>
        <fullName evidence="1">RNA-directed DNA polymerase</fullName>
        <ecNumber evidence="1">2.7.7.49</ecNumber>
    </recommendedName>
</protein>
<dbReference type="Gene3D" id="2.40.70.10">
    <property type="entry name" value="Acid Proteases"/>
    <property type="match status" value="1"/>
</dbReference>
<dbReference type="GO" id="GO:0004519">
    <property type="term" value="F:endonuclease activity"/>
    <property type="evidence" value="ECO:0007669"/>
    <property type="project" value="UniProtKB-KW"/>
</dbReference>
<dbReference type="PROSITE" id="PS50878">
    <property type="entry name" value="RT_POL"/>
    <property type="match status" value="1"/>
</dbReference>
<dbReference type="GO" id="GO:0003964">
    <property type="term" value="F:RNA-directed DNA polymerase activity"/>
    <property type="evidence" value="ECO:0007669"/>
    <property type="project" value="UniProtKB-KW"/>
</dbReference>
<evidence type="ECO:0000256" key="5">
    <source>
        <dbReference type="ARBA" id="ARBA00022722"/>
    </source>
</evidence>
<evidence type="ECO:0000259" key="9">
    <source>
        <dbReference type="PROSITE" id="PS50878"/>
    </source>
</evidence>
<name>A0A2K3PMM3_TRIPR</name>
<dbReference type="CDD" id="cd00303">
    <property type="entry name" value="retropepsin_like"/>
    <property type="match status" value="1"/>
</dbReference>
<keyword evidence="3" id="KW-0808">Transferase</keyword>
<sequence>MSRDCMNKKVEPVVNNVRAARQKEKGRVYTISGAEASQSDDLIQGSCNMAGNLLTVLFDSGATHSFISMDRVKQLNLPVTPLPFDLIISTPTAKPLVANLVCLNCPIVIHDRQYLVDLICLPLKQLDVILGMDWLSSNHILLDCAHKTLVFPDSENSGLISASDARALLKGGAQGYVLLSSLEVAKEVVFSQIQVVKDFPEVFPDDVPGLPPVRDIEFSIDLIPGAGPISIAPYRMSPTELAELKTQLEDLLSKQFIRPSVSPWGAPVLLVKKKDGSSRLCVDYRQLNKVTIKNKYPLPRIDDLMDQLCGAVVFSKIDLRTGYHQIRVKSEDVSKTAFRTRYGHYEYLVMPFGVTNAPAVFMDYMNRIFNPFLDKFVVVFIDDILIYSKSYEEHEDHLRQVLQILREKKLYAKLSKCEFWLEEVKFLGHVITKDGIAVDPAKVETIISWEQPRTVTEIRSFVGLAGYYRRFIEGFSKIAAPLTQLTRKNQPFIWTQECEESFQTMKRLLTTSPVLVLPQPDQPYEVYCDASYQGLGCVLMQHRKVVAYASRQLKTHEKNYPTHDLELAAVVFALKIWRHHLYGAKFEVFSDHKSLKYLFDQKELNMRQRRWMEFLKDYDFTLLYHPGKANVVADALSRKAIHISAMMTKELELIEKFRDLNLDVELSNGKICLGMIKVSSGLMEDIRQQQENDEHLKEKKKLIGQEGATEFSLGTDGILRCNGRVCVPNNFKNDFG</sequence>
<dbReference type="EMBL" id="ASHM01008596">
    <property type="protein sequence ID" value="PNY16525.1"/>
    <property type="molecule type" value="Genomic_DNA"/>
</dbReference>
<evidence type="ECO:0000256" key="1">
    <source>
        <dbReference type="ARBA" id="ARBA00012493"/>
    </source>
</evidence>
<dbReference type="Pfam" id="PF17917">
    <property type="entry name" value="RT_RNaseH"/>
    <property type="match status" value="1"/>
</dbReference>
<dbReference type="AlphaFoldDB" id="A0A2K3PMM3"/>
<keyword evidence="2" id="KW-0645">Protease</keyword>
<dbReference type="Pfam" id="PF00078">
    <property type="entry name" value="RVT_1"/>
    <property type="match status" value="1"/>
</dbReference>
<dbReference type="CDD" id="cd09274">
    <property type="entry name" value="RNase_HI_RT_Ty3"/>
    <property type="match status" value="1"/>
</dbReference>
<reference evidence="10 11" key="1">
    <citation type="journal article" date="2014" name="Am. J. Bot.">
        <title>Genome assembly and annotation for red clover (Trifolium pratense; Fabaceae).</title>
        <authorList>
            <person name="Istvanek J."/>
            <person name="Jaros M."/>
            <person name="Krenek A."/>
            <person name="Repkova J."/>
        </authorList>
    </citation>
    <scope>NUCLEOTIDE SEQUENCE [LARGE SCALE GENOMIC DNA]</scope>
    <source>
        <strain evidence="11">cv. Tatra</strain>
        <tissue evidence="10">Young leaves</tissue>
    </source>
</reference>
<dbReference type="FunFam" id="3.30.70.270:FF:000020">
    <property type="entry name" value="Transposon Tf2-6 polyprotein-like Protein"/>
    <property type="match status" value="1"/>
</dbReference>
<evidence type="ECO:0000256" key="6">
    <source>
        <dbReference type="ARBA" id="ARBA00022759"/>
    </source>
</evidence>
<keyword evidence="5" id="KW-0540">Nuclease</keyword>
<keyword evidence="7" id="KW-0378">Hydrolase</keyword>
<dbReference type="Proteomes" id="UP000236291">
    <property type="component" value="Unassembled WGS sequence"/>
</dbReference>
<dbReference type="InterPro" id="IPR043502">
    <property type="entry name" value="DNA/RNA_pol_sf"/>
</dbReference>
<dbReference type="InterPro" id="IPR021109">
    <property type="entry name" value="Peptidase_aspartic_dom_sf"/>
</dbReference>
<dbReference type="STRING" id="57577.A0A2K3PMM3"/>
<dbReference type="Gene3D" id="3.10.10.10">
    <property type="entry name" value="HIV Type 1 Reverse Transcriptase, subunit A, domain 1"/>
    <property type="match status" value="1"/>
</dbReference>
<dbReference type="InterPro" id="IPR043128">
    <property type="entry name" value="Rev_trsase/Diguanyl_cyclase"/>
</dbReference>
<dbReference type="CDD" id="cd01647">
    <property type="entry name" value="RT_LTR"/>
    <property type="match status" value="1"/>
</dbReference>
<keyword evidence="6" id="KW-0255">Endonuclease</keyword>
<evidence type="ECO:0000256" key="4">
    <source>
        <dbReference type="ARBA" id="ARBA00022695"/>
    </source>
</evidence>
<dbReference type="SUPFAM" id="SSF50630">
    <property type="entry name" value="Acid proteases"/>
    <property type="match status" value="1"/>
</dbReference>
<evidence type="ECO:0000256" key="8">
    <source>
        <dbReference type="ARBA" id="ARBA00022918"/>
    </source>
</evidence>
<evidence type="ECO:0000256" key="2">
    <source>
        <dbReference type="ARBA" id="ARBA00022670"/>
    </source>
</evidence>
<dbReference type="GO" id="GO:0008233">
    <property type="term" value="F:peptidase activity"/>
    <property type="evidence" value="ECO:0007669"/>
    <property type="project" value="UniProtKB-KW"/>
</dbReference>
<dbReference type="FunFam" id="3.10.20.370:FF:000001">
    <property type="entry name" value="Retrovirus-related Pol polyprotein from transposon 17.6-like protein"/>
    <property type="match status" value="1"/>
</dbReference>
<organism evidence="10 11">
    <name type="scientific">Trifolium pratense</name>
    <name type="common">Red clover</name>
    <dbReference type="NCBI Taxonomy" id="57577"/>
    <lineage>
        <taxon>Eukaryota</taxon>
        <taxon>Viridiplantae</taxon>
        <taxon>Streptophyta</taxon>
        <taxon>Embryophyta</taxon>
        <taxon>Tracheophyta</taxon>
        <taxon>Spermatophyta</taxon>
        <taxon>Magnoliopsida</taxon>
        <taxon>eudicotyledons</taxon>
        <taxon>Gunneridae</taxon>
        <taxon>Pentapetalae</taxon>
        <taxon>rosids</taxon>
        <taxon>fabids</taxon>
        <taxon>Fabales</taxon>
        <taxon>Fabaceae</taxon>
        <taxon>Papilionoideae</taxon>
        <taxon>50 kb inversion clade</taxon>
        <taxon>NPAAA clade</taxon>
        <taxon>Hologalegina</taxon>
        <taxon>IRL clade</taxon>
        <taxon>Trifolieae</taxon>
        <taxon>Trifolium</taxon>
    </lineage>
</organism>
<evidence type="ECO:0000313" key="10">
    <source>
        <dbReference type="EMBL" id="PNY16525.1"/>
    </source>
</evidence>
<dbReference type="Gene3D" id="3.30.70.270">
    <property type="match status" value="2"/>
</dbReference>
<gene>
    <name evidence="10" type="ORF">L195_g013247</name>
</gene>
<keyword evidence="8" id="KW-0695">RNA-directed DNA polymerase</keyword>
<accession>A0A2K3PMM3</accession>
<evidence type="ECO:0000256" key="7">
    <source>
        <dbReference type="ARBA" id="ARBA00022801"/>
    </source>
</evidence>
<evidence type="ECO:0000256" key="3">
    <source>
        <dbReference type="ARBA" id="ARBA00022679"/>
    </source>
</evidence>
<dbReference type="InterPro" id="IPR000477">
    <property type="entry name" value="RT_dom"/>
</dbReference>
<evidence type="ECO:0000313" key="11">
    <source>
        <dbReference type="Proteomes" id="UP000236291"/>
    </source>
</evidence>
<dbReference type="EC" id="2.7.7.49" evidence="1"/>
<reference evidence="10 11" key="2">
    <citation type="journal article" date="2017" name="Front. Plant Sci.">
        <title>Gene Classification and Mining of Molecular Markers Useful in Red Clover (Trifolium pratense) Breeding.</title>
        <authorList>
            <person name="Istvanek J."/>
            <person name="Dluhosova J."/>
            <person name="Dluhos P."/>
            <person name="Patkova L."/>
            <person name="Nedelnik J."/>
            <person name="Repkova J."/>
        </authorList>
    </citation>
    <scope>NUCLEOTIDE SEQUENCE [LARGE SCALE GENOMIC DNA]</scope>
    <source>
        <strain evidence="11">cv. Tatra</strain>
        <tissue evidence="10">Young leaves</tissue>
    </source>
</reference>
<dbReference type="InterPro" id="IPR041373">
    <property type="entry name" value="RT_RNaseH"/>
</dbReference>
<dbReference type="PANTHER" id="PTHR37984">
    <property type="entry name" value="PROTEIN CBG26694"/>
    <property type="match status" value="1"/>
</dbReference>
<keyword evidence="4" id="KW-0548">Nucleotidyltransferase</keyword>
<feature type="domain" description="Reverse transcriptase" evidence="9">
    <location>
        <begin position="252"/>
        <end position="431"/>
    </location>
</feature>
<comment type="caution">
    <text evidence="10">The sequence shown here is derived from an EMBL/GenBank/DDBJ whole genome shotgun (WGS) entry which is preliminary data.</text>
</comment>
<dbReference type="FunFam" id="3.10.10.10:FF:000007">
    <property type="entry name" value="Retrovirus-related Pol polyprotein from transposon 17.6-like Protein"/>
    <property type="match status" value="1"/>
</dbReference>
<dbReference type="Pfam" id="PF08284">
    <property type="entry name" value="RVP_2"/>
    <property type="match status" value="1"/>
</dbReference>
<dbReference type="PANTHER" id="PTHR37984:SF5">
    <property type="entry name" value="PROTEIN NYNRIN-LIKE"/>
    <property type="match status" value="1"/>
</dbReference>
<dbReference type="GO" id="GO:0006508">
    <property type="term" value="P:proteolysis"/>
    <property type="evidence" value="ECO:0007669"/>
    <property type="project" value="UniProtKB-KW"/>
</dbReference>
<dbReference type="SUPFAM" id="SSF56672">
    <property type="entry name" value="DNA/RNA polymerases"/>
    <property type="match status" value="1"/>
</dbReference>
<proteinExistence type="predicted"/>